<dbReference type="InterPro" id="IPR014729">
    <property type="entry name" value="Rossmann-like_a/b/a_fold"/>
</dbReference>
<dbReference type="EMBL" id="BLKS01000001">
    <property type="protein sequence ID" value="GFG50330.1"/>
    <property type="molecule type" value="Genomic_DNA"/>
</dbReference>
<dbReference type="RefSeq" id="WP_097942552.1">
    <property type="nucleotide sequence ID" value="NZ_BLKS01000001.1"/>
</dbReference>
<protein>
    <submittedName>
        <fullName evidence="4">Universal stress protein</fullName>
    </submittedName>
</protein>
<keyword evidence="5" id="KW-1185">Reference proteome</keyword>
<dbReference type="OrthoDB" id="3174546at2"/>
<evidence type="ECO:0000313" key="5">
    <source>
        <dbReference type="Proteomes" id="UP000220914"/>
    </source>
</evidence>
<dbReference type="InterPro" id="IPR006016">
    <property type="entry name" value="UspA"/>
</dbReference>
<name>A0A2A7MUJ8_MYCAG</name>
<organism evidence="4 5">
    <name type="scientific">Mycolicibacterium agri</name>
    <name type="common">Mycobacterium agri</name>
    <dbReference type="NCBI Taxonomy" id="36811"/>
    <lineage>
        <taxon>Bacteria</taxon>
        <taxon>Bacillati</taxon>
        <taxon>Actinomycetota</taxon>
        <taxon>Actinomycetes</taxon>
        <taxon>Mycobacteriales</taxon>
        <taxon>Mycobacteriaceae</taxon>
        <taxon>Mycolicibacterium</taxon>
    </lineage>
</organism>
<reference evidence="3 6" key="2">
    <citation type="journal article" date="2019" name="Emerg. Microbes Infect.">
        <title>Comprehensive subspecies identification of 175 nontuberculous mycobacteria species based on 7547 genomic profiles.</title>
        <authorList>
            <person name="Matsumoto Y."/>
            <person name="Kinjo T."/>
            <person name="Motooka D."/>
            <person name="Nabeya D."/>
            <person name="Jung N."/>
            <person name="Uechi K."/>
            <person name="Horii T."/>
            <person name="Iida T."/>
            <person name="Fujita J."/>
            <person name="Nakamura S."/>
        </authorList>
    </citation>
    <scope>NUCLEOTIDE SEQUENCE [LARGE SCALE GENOMIC DNA]</scope>
    <source>
        <strain evidence="3 6">JCM 6377</strain>
    </source>
</reference>
<evidence type="ECO:0000313" key="6">
    <source>
        <dbReference type="Proteomes" id="UP000465302"/>
    </source>
</evidence>
<comment type="caution">
    <text evidence="4">The sequence shown here is derived from an EMBL/GenBank/DDBJ whole genome shotgun (WGS) entry which is preliminary data.</text>
</comment>
<sequence length="291" mass="31071">MPKNSPEHGILVAVDGSPESDAAVAWAGREAVLRKLPVTLIHVIVPIVVSWPVRYLESAYRQWQEDNAREVIEKAEKTLLAAIGDATPPTVHTEVRNDGIVTVLAAMSKNATMIVAGSRGMGRVSGALLGSVSRGLLHHSRCPVTIVKTDPKPSDADAPVLLGIDGSPASEAATAFAFEEASLRGVDLIALHAWSDVGVFPIVGMDWHQYEDEGHAVLGERLAGWREQYPDVNVQRRIVCDRPAQWLIDESKNAALVVVGSRGRGGMASMLLGSVSYAVAESAPVPVTVVR</sequence>
<dbReference type="PANTHER" id="PTHR46268">
    <property type="entry name" value="STRESS RESPONSE PROTEIN NHAX"/>
    <property type="match status" value="1"/>
</dbReference>
<comment type="similarity">
    <text evidence="1">Belongs to the universal stress protein A family.</text>
</comment>
<reference evidence="4 5" key="1">
    <citation type="submission" date="2017-10" db="EMBL/GenBank/DDBJ databases">
        <title>The new phylogeny of genus Mycobacterium.</title>
        <authorList>
            <person name="Tortoli E."/>
            <person name="Trovato A."/>
            <person name="Cirillo D.M."/>
        </authorList>
    </citation>
    <scope>NUCLEOTIDE SEQUENCE [LARGE SCALE GENOMIC DNA]</scope>
    <source>
        <strain evidence="4 5">CCUG37673</strain>
    </source>
</reference>
<dbReference type="SUPFAM" id="SSF52402">
    <property type="entry name" value="Adenine nucleotide alpha hydrolases-like"/>
    <property type="match status" value="2"/>
</dbReference>
<dbReference type="PRINTS" id="PR01438">
    <property type="entry name" value="UNVRSLSTRESS"/>
</dbReference>
<dbReference type="InterPro" id="IPR006015">
    <property type="entry name" value="Universal_stress_UspA"/>
</dbReference>
<evidence type="ECO:0000313" key="3">
    <source>
        <dbReference type="EMBL" id="GFG50330.1"/>
    </source>
</evidence>
<proteinExistence type="inferred from homology"/>
<evidence type="ECO:0000259" key="2">
    <source>
        <dbReference type="Pfam" id="PF00582"/>
    </source>
</evidence>
<reference evidence="3" key="3">
    <citation type="submission" date="2020-02" db="EMBL/GenBank/DDBJ databases">
        <authorList>
            <person name="Matsumoto Y."/>
            <person name="Motooka D."/>
            <person name="Nakamura S."/>
        </authorList>
    </citation>
    <scope>NUCLEOTIDE SEQUENCE</scope>
    <source>
        <strain evidence="3">JCM 6377</strain>
    </source>
</reference>
<gene>
    <name evidence="4" type="ORF">CQY20_23845</name>
    <name evidence="3" type="ORF">MAGR_17710</name>
</gene>
<feature type="domain" description="UspA" evidence="2">
    <location>
        <begin position="160"/>
        <end position="291"/>
    </location>
</feature>
<dbReference type="PANTHER" id="PTHR46268:SF6">
    <property type="entry name" value="UNIVERSAL STRESS PROTEIN UP12"/>
    <property type="match status" value="1"/>
</dbReference>
<dbReference type="AlphaFoldDB" id="A0A2A7MUJ8"/>
<dbReference type="CDD" id="cd23944">
    <property type="entry name" value="USP_Rv2623_repeat1"/>
    <property type="match status" value="1"/>
</dbReference>
<dbReference type="EMBL" id="PDCP01000055">
    <property type="protein sequence ID" value="PEG34828.1"/>
    <property type="molecule type" value="Genomic_DNA"/>
</dbReference>
<evidence type="ECO:0000313" key="4">
    <source>
        <dbReference type="EMBL" id="PEG34828.1"/>
    </source>
</evidence>
<feature type="domain" description="UspA" evidence="2">
    <location>
        <begin position="10"/>
        <end position="148"/>
    </location>
</feature>
<accession>A0A2A7MUJ8</accession>
<dbReference type="Proteomes" id="UP000465302">
    <property type="component" value="Unassembled WGS sequence"/>
</dbReference>
<evidence type="ECO:0000256" key="1">
    <source>
        <dbReference type="ARBA" id="ARBA00008791"/>
    </source>
</evidence>
<dbReference type="Gene3D" id="3.40.50.620">
    <property type="entry name" value="HUPs"/>
    <property type="match status" value="2"/>
</dbReference>
<dbReference type="Proteomes" id="UP000220914">
    <property type="component" value="Unassembled WGS sequence"/>
</dbReference>
<dbReference type="Pfam" id="PF00582">
    <property type="entry name" value="Usp"/>
    <property type="match status" value="2"/>
</dbReference>